<evidence type="ECO:0000313" key="4">
    <source>
        <dbReference type="Proteomes" id="UP000245362"/>
    </source>
</evidence>
<feature type="domain" description="SH3b" evidence="2">
    <location>
        <begin position="67"/>
        <end position="135"/>
    </location>
</feature>
<feature type="region of interest" description="Disordered" evidence="1">
    <location>
        <begin position="36"/>
        <end position="64"/>
    </location>
</feature>
<proteinExistence type="predicted"/>
<keyword evidence="4" id="KW-1185">Reference proteome</keyword>
<dbReference type="Proteomes" id="UP000245362">
    <property type="component" value="Unassembled WGS sequence"/>
</dbReference>
<dbReference type="Gene3D" id="2.30.30.40">
    <property type="entry name" value="SH3 Domains"/>
    <property type="match status" value="1"/>
</dbReference>
<evidence type="ECO:0000259" key="2">
    <source>
        <dbReference type="SMART" id="SM00287"/>
    </source>
</evidence>
<dbReference type="SMART" id="SM00287">
    <property type="entry name" value="SH3b"/>
    <property type="match status" value="1"/>
</dbReference>
<protein>
    <recommendedName>
        <fullName evidence="2">SH3b domain-containing protein</fullName>
    </recommendedName>
</protein>
<name>A0A2U3B6Z2_9VIBR</name>
<sequence length="224" mass="25337">MKKLVIMILVLLLFAAGGGGAYYYFFMMNEETLSEPVDDNGAQPVSAEMDSQSSAQEVPSPPRIQTGKTYYVTSSRLNIRAYPESESSIRAVLYKGDEVTAKEVKGDWVRIGGYEVHPSGKDMAQWVHIDYLSASEPVITEEEKRNTTIALIKNSDDFLKYEDVFIRATQNLISSGQCKVEDFELLGGWVRSVTYKDQRVYFVYCAGTDRQNKVYLNVETQEIF</sequence>
<dbReference type="EMBL" id="QFWT01000009">
    <property type="protein sequence ID" value="PWI32495.1"/>
    <property type="molecule type" value="Genomic_DNA"/>
</dbReference>
<dbReference type="RefSeq" id="WP_109320635.1">
    <property type="nucleotide sequence ID" value="NZ_QFWT01000009.1"/>
</dbReference>
<organism evidence="3 4">
    <name type="scientific">Vibrio albus</name>
    <dbReference type="NCBI Taxonomy" id="2200953"/>
    <lineage>
        <taxon>Bacteria</taxon>
        <taxon>Pseudomonadati</taxon>
        <taxon>Pseudomonadota</taxon>
        <taxon>Gammaproteobacteria</taxon>
        <taxon>Vibrionales</taxon>
        <taxon>Vibrionaceae</taxon>
        <taxon>Vibrio</taxon>
    </lineage>
</organism>
<gene>
    <name evidence="3" type="ORF">DI392_15710</name>
</gene>
<dbReference type="AlphaFoldDB" id="A0A2U3B6Z2"/>
<evidence type="ECO:0000256" key="1">
    <source>
        <dbReference type="SAM" id="MobiDB-lite"/>
    </source>
</evidence>
<comment type="caution">
    <text evidence="3">The sequence shown here is derived from an EMBL/GenBank/DDBJ whole genome shotgun (WGS) entry which is preliminary data.</text>
</comment>
<dbReference type="OrthoDB" id="74312at2"/>
<dbReference type="Pfam" id="PF08239">
    <property type="entry name" value="SH3_3"/>
    <property type="match status" value="1"/>
</dbReference>
<reference evidence="3 4" key="1">
    <citation type="submission" date="2018-05" db="EMBL/GenBank/DDBJ databases">
        <title>Vibrio limimaris sp. nov., isolated from marine sediment.</title>
        <authorList>
            <person name="Li C.-M."/>
        </authorList>
    </citation>
    <scope>NUCLEOTIDE SEQUENCE [LARGE SCALE GENOMIC DNA]</scope>
    <source>
        <strain evidence="3 4">E4404</strain>
    </source>
</reference>
<accession>A0A2U3B6Z2</accession>
<dbReference type="InterPro" id="IPR003646">
    <property type="entry name" value="SH3-like_bac-type"/>
</dbReference>
<evidence type="ECO:0000313" key="3">
    <source>
        <dbReference type="EMBL" id="PWI32495.1"/>
    </source>
</evidence>